<dbReference type="AlphaFoldDB" id="A0A836CM53"/>
<dbReference type="Proteomes" id="UP000664859">
    <property type="component" value="Unassembled WGS sequence"/>
</dbReference>
<keyword evidence="4" id="KW-1185">Reference proteome</keyword>
<gene>
    <name evidence="3" type="ORF">JKP88DRAFT_243113</name>
</gene>
<evidence type="ECO:0000313" key="4">
    <source>
        <dbReference type="Proteomes" id="UP000664859"/>
    </source>
</evidence>
<dbReference type="EMBL" id="JAFCMP010000035">
    <property type="protein sequence ID" value="KAG5190419.1"/>
    <property type="molecule type" value="Genomic_DNA"/>
</dbReference>
<accession>A0A836CM53</accession>
<dbReference type="InterPro" id="IPR044926">
    <property type="entry name" value="RGS_subdomain_2"/>
</dbReference>
<feature type="transmembrane region" description="Helical" evidence="2">
    <location>
        <begin position="68"/>
        <end position="94"/>
    </location>
</feature>
<reference evidence="3" key="1">
    <citation type="submission" date="2021-02" db="EMBL/GenBank/DDBJ databases">
        <title>First Annotated Genome of the Yellow-green Alga Tribonema minus.</title>
        <authorList>
            <person name="Mahan K.M."/>
        </authorList>
    </citation>
    <scope>NUCLEOTIDE SEQUENCE</scope>
    <source>
        <strain evidence="3">UTEX B ZZ1240</strain>
    </source>
</reference>
<evidence type="ECO:0000256" key="2">
    <source>
        <dbReference type="SAM" id="Phobius"/>
    </source>
</evidence>
<name>A0A836CM53_9STRA</name>
<evidence type="ECO:0000313" key="3">
    <source>
        <dbReference type="EMBL" id="KAG5190419.1"/>
    </source>
</evidence>
<dbReference type="SUPFAM" id="SSF48097">
    <property type="entry name" value="Regulator of G-protein signaling, RGS"/>
    <property type="match status" value="1"/>
</dbReference>
<dbReference type="InterPro" id="IPR036305">
    <property type="entry name" value="RGS_sf"/>
</dbReference>
<keyword evidence="2" id="KW-1133">Transmembrane helix</keyword>
<keyword evidence="2" id="KW-0812">Transmembrane</keyword>
<organism evidence="3 4">
    <name type="scientific">Tribonema minus</name>
    <dbReference type="NCBI Taxonomy" id="303371"/>
    <lineage>
        <taxon>Eukaryota</taxon>
        <taxon>Sar</taxon>
        <taxon>Stramenopiles</taxon>
        <taxon>Ochrophyta</taxon>
        <taxon>PX clade</taxon>
        <taxon>Xanthophyceae</taxon>
        <taxon>Tribonematales</taxon>
        <taxon>Tribonemataceae</taxon>
        <taxon>Tribonema</taxon>
    </lineage>
</organism>
<comment type="caution">
    <text evidence="3">The sequence shown here is derived from an EMBL/GenBank/DDBJ whole genome shotgun (WGS) entry which is preliminary data.</text>
</comment>
<feature type="transmembrane region" description="Helical" evidence="2">
    <location>
        <begin position="114"/>
        <end position="132"/>
    </location>
</feature>
<proteinExistence type="predicted"/>
<keyword evidence="2" id="KW-0472">Membrane</keyword>
<sequence>MQCVFCAVFGATDVHNGNRPYKHACTAHIRMRIHTVHIVPGESYIMPGESDACVIIVTSEEYRSKYMFLLSTPVAIGLSVATTLVMCSGALALQLTETDAMRHADRYCISMRPWWLWIDVILGSTTTIVILIRKLYAIRDSLGLGAEISRCLVAVYVGPLEDCNIDHTCQALMELHALLSAAMMCTLHRLQLNCSLVFGTTAVADEDSPGCYNAKQPFLEVYVFSRRYWASGTGLTPNNKLKLQRRPWISGGAKKGTIAPTEKGDGRKELSHRGTFIWKSRQRWATTIQVLESPVLAAAYAQHMQRALCFESLAFLASVVQCASDAYQDTQKQFEAFDKIVTDFVCPGAQFEINIANLLRNQPFHCVLMLKLASPLLLSKNRFSSFHSTECFRQACLVQQKLDEEAKLQDRLPYGIPILTDPPPPPPPPSNHPLFSLAPDYDDSHSLKVD</sequence>
<dbReference type="Gene3D" id="1.10.167.10">
    <property type="entry name" value="Regulator of G-protein Signalling 4, domain 2"/>
    <property type="match status" value="1"/>
</dbReference>
<feature type="region of interest" description="Disordered" evidence="1">
    <location>
        <begin position="414"/>
        <end position="450"/>
    </location>
</feature>
<feature type="compositionally biased region" description="Pro residues" evidence="1">
    <location>
        <begin position="420"/>
        <end position="431"/>
    </location>
</feature>
<protein>
    <submittedName>
        <fullName evidence="3">Uncharacterized protein</fullName>
    </submittedName>
</protein>
<evidence type="ECO:0000256" key="1">
    <source>
        <dbReference type="SAM" id="MobiDB-lite"/>
    </source>
</evidence>